<gene>
    <name evidence="1" type="ORF">S01H1_76795</name>
</gene>
<dbReference type="EMBL" id="BARS01051573">
    <property type="protein sequence ID" value="GAG46703.1"/>
    <property type="molecule type" value="Genomic_DNA"/>
</dbReference>
<accession>X0YDB2</accession>
<name>X0YDB2_9ZZZZ</name>
<proteinExistence type="predicted"/>
<comment type="caution">
    <text evidence="1">The sequence shown here is derived from an EMBL/GenBank/DDBJ whole genome shotgun (WGS) entry which is preliminary data.</text>
</comment>
<organism evidence="1">
    <name type="scientific">marine sediment metagenome</name>
    <dbReference type="NCBI Taxonomy" id="412755"/>
    <lineage>
        <taxon>unclassified sequences</taxon>
        <taxon>metagenomes</taxon>
        <taxon>ecological metagenomes</taxon>
    </lineage>
</organism>
<protein>
    <submittedName>
        <fullName evidence="1">Uncharacterized protein</fullName>
    </submittedName>
</protein>
<sequence>YVIKARFTDGRSDILTKVKKKTGVDSVLSHAHKDDF</sequence>
<dbReference type="AlphaFoldDB" id="X0YDB2"/>
<reference evidence="1" key="1">
    <citation type="journal article" date="2014" name="Front. Microbiol.">
        <title>High frequency of phylogenetically diverse reductive dehalogenase-homologous genes in deep subseafloor sedimentary metagenomes.</title>
        <authorList>
            <person name="Kawai M."/>
            <person name="Futagami T."/>
            <person name="Toyoda A."/>
            <person name="Takaki Y."/>
            <person name="Nishi S."/>
            <person name="Hori S."/>
            <person name="Arai W."/>
            <person name="Tsubouchi T."/>
            <person name="Morono Y."/>
            <person name="Uchiyama I."/>
            <person name="Ito T."/>
            <person name="Fujiyama A."/>
            <person name="Inagaki F."/>
            <person name="Takami H."/>
        </authorList>
    </citation>
    <scope>NUCLEOTIDE SEQUENCE</scope>
    <source>
        <strain evidence="1">Expedition CK06-06</strain>
    </source>
</reference>
<evidence type="ECO:0000313" key="1">
    <source>
        <dbReference type="EMBL" id="GAG46703.1"/>
    </source>
</evidence>
<feature type="non-terminal residue" evidence="1">
    <location>
        <position position="1"/>
    </location>
</feature>